<protein>
    <submittedName>
        <fullName evidence="1">Uncharacterized protein</fullName>
    </submittedName>
</protein>
<reference evidence="1 2" key="1">
    <citation type="journal article" date="2014" name="Nat. Commun.">
        <title>Molecular traces of alternative social organization in a termite genome.</title>
        <authorList>
            <person name="Terrapon N."/>
            <person name="Li C."/>
            <person name="Robertson H.M."/>
            <person name="Ji L."/>
            <person name="Meng X."/>
            <person name="Booth W."/>
            <person name="Chen Z."/>
            <person name="Childers C.P."/>
            <person name="Glastad K.M."/>
            <person name="Gokhale K."/>
            <person name="Gowin J."/>
            <person name="Gronenberg W."/>
            <person name="Hermansen R.A."/>
            <person name="Hu H."/>
            <person name="Hunt B.G."/>
            <person name="Huylmans A.K."/>
            <person name="Khalil S.M."/>
            <person name="Mitchell R.D."/>
            <person name="Munoz-Torres M.C."/>
            <person name="Mustard J.A."/>
            <person name="Pan H."/>
            <person name="Reese J.T."/>
            <person name="Scharf M.E."/>
            <person name="Sun F."/>
            <person name="Vogel H."/>
            <person name="Xiao J."/>
            <person name="Yang W."/>
            <person name="Yang Z."/>
            <person name="Yang Z."/>
            <person name="Zhou J."/>
            <person name="Zhu J."/>
            <person name="Brent C.S."/>
            <person name="Elsik C.G."/>
            <person name="Goodisman M.A."/>
            <person name="Liberles D.A."/>
            <person name="Roe R.M."/>
            <person name="Vargo E.L."/>
            <person name="Vilcinskas A."/>
            <person name="Wang J."/>
            <person name="Bornberg-Bauer E."/>
            <person name="Korb J."/>
            <person name="Zhang G."/>
            <person name="Liebig J."/>
        </authorList>
    </citation>
    <scope>NUCLEOTIDE SEQUENCE [LARGE SCALE GENOMIC DNA]</scope>
    <source>
        <tissue evidence="1">Whole organism</tissue>
    </source>
</reference>
<proteinExistence type="predicted"/>
<dbReference type="Proteomes" id="UP000027135">
    <property type="component" value="Unassembled WGS sequence"/>
</dbReference>
<dbReference type="EMBL" id="KK852661">
    <property type="protein sequence ID" value="KDR19109.1"/>
    <property type="molecule type" value="Genomic_DNA"/>
</dbReference>
<dbReference type="InParanoid" id="A0A067RFX7"/>
<accession>A0A067RFX7</accession>
<dbReference type="AlphaFoldDB" id="A0A067RFX7"/>
<sequence>MLRRVLDSEPYPVYSERSFVPFNRGVGRGRGIPLPRQMIAGCRPGFDQLIFSNNDFANGENAEEDMGYFSPYVPGTFDETNRY</sequence>
<keyword evidence="2" id="KW-1185">Reference proteome</keyword>
<evidence type="ECO:0000313" key="1">
    <source>
        <dbReference type="EMBL" id="KDR19109.1"/>
    </source>
</evidence>
<gene>
    <name evidence="1" type="ORF">L798_06343</name>
</gene>
<organism evidence="1 2">
    <name type="scientific">Zootermopsis nevadensis</name>
    <name type="common">Dampwood termite</name>
    <dbReference type="NCBI Taxonomy" id="136037"/>
    <lineage>
        <taxon>Eukaryota</taxon>
        <taxon>Metazoa</taxon>
        <taxon>Ecdysozoa</taxon>
        <taxon>Arthropoda</taxon>
        <taxon>Hexapoda</taxon>
        <taxon>Insecta</taxon>
        <taxon>Pterygota</taxon>
        <taxon>Neoptera</taxon>
        <taxon>Polyneoptera</taxon>
        <taxon>Dictyoptera</taxon>
        <taxon>Blattodea</taxon>
        <taxon>Blattoidea</taxon>
        <taxon>Termitoidae</taxon>
        <taxon>Termopsidae</taxon>
        <taxon>Zootermopsis</taxon>
    </lineage>
</organism>
<evidence type="ECO:0000313" key="2">
    <source>
        <dbReference type="Proteomes" id="UP000027135"/>
    </source>
</evidence>
<name>A0A067RFX7_ZOONE</name>